<accession>A0A0F9EES1</accession>
<sequence>AVAYQGTDVDGWLKTLSISADGATLSVVQSLEYNNTRGQYADMINTSGLIWAIAFCGNALGSLGAIRTVSISLDGATLTPVAIFNFDADTCTYPTILPVAGDIYIVAYQGPDNDGFIKTLDISQDGVTMSVVDTLEFDEVNGNWPSMVAVSGDIYAVAYSGADPIANATVVKSIHVADDGTLGAVQGSLVFDAEAATYSHIFYVRGYFPDPGVYGIIYKQGTDMNLVTVDIETLEEASGTPGLTVAFALLDIGLM</sequence>
<name>A0A0F9EES1_9ZZZZ</name>
<protein>
    <recommendedName>
        <fullName evidence="2">DUF4394 domain-containing protein</fullName>
    </recommendedName>
</protein>
<evidence type="ECO:0008006" key="2">
    <source>
        <dbReference type="Google" id="ProtNLM"/>
    </source>
</evidence>
<reference evidence="1" key="1">
    <citation type="journal article" date="2015" name="Nature">
        <title>Complex archaea that bridge the gap between prokaryotes and eukaryotes.</title>
        <authorList>
            <person name="Spang A."/>
            <person name="Saw J.H."/>
            <person name="Jorgensen S.L."/>
            <person name="Zaremba-Niedzwiedzka K."/>
            <person name="Martijn J."/>
            <person name="Lind A.E."/>
            <person name="van Eijk R."/>
            <person name="Schleper C."/>
            <person name="Guy L."/>
            <person name="Ettema T.J."/>
        </authorList>
    </citation>
    <scope>NUCLEOTIDE SEQUENCE</scope>
</reference>
<proteinExistence type="predicted"/>
<feature type="non-terminal residue" evidence="1">
    <location>
        <position position="1"/>
    </location>
</feature>
<evidence type="ECO:0000313" key="1">
    <source>
        <dbReference type="EMBL" id="KKL28341.1"/>
    </source>
</evidence>
<gene>
    <name evidence="1" type="ORF">LCGC14_2376130</name>
</gene>
<comment type="caution">
    <text evidence="1">The sequence shown here is derived from an EMBL/GenBank/DDBJ whole genome shotgun (WGS) entry which is preliminary data.</text>
</comment>
<dbReference type="AlphaFoldDB" id="A0A0F9EES1"/>
<dbReference type="EMBL" id="LAZR01035130">
    <property type="protein sequence ID" value="KKL28341.1"/>
    <property type="molecule type" value="Genomic_DNA"/>
</dbReference>
<organism evidence="1">
    <name type="scientific">marine sediment metagenome</name>
    <dbReference type="NCBI Taxonomy" id="412755"/>
    <lineage>
        <taxon>unclassified sequences</taxon>
        <taxon>metagenomes</taxon>
        <taxon>ecological metagenomes</taxon>
    </lineage>
</organism>